<protein>
    <submittedName>
        <fullName evidence="2">Uncharacterized protein</fullName>
    </submittedName>
</protein>
<evidence type="ECO:0000313" key="5">
    <source>
        <dbReference type="Proteomes" id="UP000434957"/>
    </source>
</evidence>
<dbReference type="Proteomes" id="UP000429607">
    <property type="component" value="Unassembled WGS sequence"/>
</dbReference>
<dbReference type="AlphaFoldDB" id="A0A6A3MWL6"/>
<comment type="caution">
    <text evidence="2">The sequence shown here is derived from an EMBL/GenBank/DDBJ whole genome shotgun (WGS) entry which is preliminary data.</text>
</comment>
<dbReference type="EMBL" id="QXFT01000709">
    <property type="protein sequence ID" value="KAE9337385.1"/>
    <property type="molecule type" value="Genomic_DNA"/>
</dbReference>
<accession>A0A6A3MWL6</accession>
<proteinExistence type="predicted"/>
<organism evidence="2 4">
    <name type="scientific">Phytophthora rubi</name>
    <dbReference type="NCBI Taxonomy" id="129364"/>
    <lineage>
        <taxon>Eukaryota</taxon>
        <taxon>Sar</taxon>
        <taxon>Stramenopiles</taxon>
        <taxon>Oomycota</taxon>
        <taxon>Peronosporomycetes</taxon>
        <taxon>Peronosporales</taxon>
        <taxon>Peronosporaceae</taxon>
        <taxon>Phytophthora</taxon>
    </lineage>
</organism>
<sequence>MLPLSRRRRPLRHRSVERTPLATTSDVIRAGTDVTPPPPIVDSAGEPRWIVDYITDHEHPPRVSGRGHPSVEAPALLQPRDDTEWVGSGSRLKRTRGCHVSSSFGTPPMSCKTMSRSLPKPTSPWHSPQRLEVQTTATANGNLRGKHAAGFAVMIKSSN</sequence>
<evidence type="ECO:0000313" key="3">
    <source>
        <dbReference type="EMBL" id="KAE9337385.1"/>
    </source>
</evidence>
<feature type="region of interest" description="Disordered" evidence="1">
    <location>
        <begin position="59"/>
        <end position="127"/>
    </location>
</feature>
<dbReference type="Proteomes" id="UP000434957">
    <property type="component" value="Unassembled WGS sequence"/>
</dbReference>
<feature type="compositionally biased region" description="Basic residues" evidence="1">
    <location>
        <begin position="1"/>
        <end position="15"/>
    </location>
</feature>
<name>A0A6A3MWL6_9STRA</name>
<reference evidence="2 4" key="1">
    <citation type="submission" date="2018-09" db="EMBL/GenBank/DDBJ databases">
        <title>Genomic investigation of the strawberry pathogen Phytophthora fragariae indicates pathogenicity is determined by transcriptional variation in three key races.</title>
        <authorList>
            <person name="Adams T.M."/>
            <person name="Armitage A.D."/>
            <person name="Sobczyk M.K."/>
            <person name="Bates H.J."/>
            <person name="Dunwell J.M."/>
            <person name="Nellist C.F."/>
            <person name="Harrison R.J."/>
        </authorList>
    </citation>
    <scope>NUCLEOTIDE SEQUENCE [LARGE SCALE GENOMIC DNA]</scope>
    <source>
        <strain evidence="2 4">SCRP249</strain>
        <strain evidence="3 5">SCRP333</strain>
    </source>
</reference>
<keyword evidence="5" id="KW-1185">Reference proteome</keyword>
<evidence type="ECO:0000256" key="1">
    <source>
        <dbReference type="SAM" id="MobiDB-lite"/>
    </source>
</evidence>
<gene>
    <name evidence="2" type="ORF">PR001_g8327</name>
    <name evidence="3" type="ORF">PR003_g12033</name>
</gene>
<evidence type="ECO:0000313" key="4">
    <source>
        <dbReference type="Proteomes" id="UP000429607"/>
    </source>
</evidence>
<feature type="region of interest" description="Disordered" evidence="1">
    <location>
        <begin position="1"/>
        <end position="22"/>
    </location>
</feature>
<dbReference type="EMBL" id="QXFV01000438">
    <property type="protein sequence ID" value="KAE9037547.1"/>
    <property type="molecule type" value="Genomic_DNA"/>
</dbReference>
<evidence type="ECO:0000313" key="2">
    <source>
        <dbReference type="EMBL" id="KAE9037547.1"/>
    </source>
</evidence>